<keyword evidence="4 9" id="KW-0678">Repressor</keyword>
<evidence type="ECO:0000259" key="12">
    <source>
        <dbReference type="Pfam" id="PF18296"/>
    </source>
</evidence>
<feature type="domain" description="MID" evidence="12">
    <location>
        <begin position="30"/>
        <end position="278"/>
    </location>
</feature>
<feature type="region of interest" description="Disordered" evidence="10">
    <location>
        <begin position="138"/>
        <end position="184"/>
    </location>
</feature>
<comment type="subcellular location">
    <subcellularLocation>
        <location evidence="1 9">Nucleus</location>
    </subcellularLocation>
</comment>
<dbReference type="Pfam" id="PF18296">
    <property type="entry name" value="MID_MedPIWI"/>
    <property type="match status" value="1"/>
</dbReference>
<evidence type="ECO:0000313" key="13">
    <source>
        <dbReference type="EMBL" id="KFM61514.1"/>
    </source>
</evidence>
<evidence type="ECO:0000256" key="6">
    <source>
        <dbReference type="ARBA" id="ARBA00023159"/>
    </source>
</evidence>
<proteinExistence type="inferred from homology"/>
<dbReference type="InterPro" id="IPR051139">
    <property type="entry name" value="Mediator_complx_sub13"/>
</dbReference>
<accession>A0A087T8S5</accession>
<feature type="region of interest" description="Disordered" evidence="10">
    <location>
        <begin position="524"/>
        <end position="614"/>
    </location>
</feature>
<keyword evidence="14" id="KW-1185">Reference proteome</keyword>
<evidence type="ECO:0000256" key="1">
    <source>
        <dbReference type="ARBA" id="ARBA00004123"/>
    </source>
</evidence>
<comment type="function">
    <text evidence="9">Component of the Mediator complex, a coactivator involved in regulated transcription of nearly all RNA polymerase II-dependent genes. Mediator functions as a bridge to convey information from gene-specific regulatory proteins to the basal RNA polymerase II transcription machinery. Mediator is recruited to promoters by direct interactions with regulatory proteins and serves as a scaffold for the assembly of a functional preinitiation complex with RNA polymerase II and the general transcription factors.</text>
</comment>
<dbReference type="PANTHER" id="PTHR48249:SF3">
    <property type="entry name" value="MEDIATOR OF RNA POLYMERASE II TRANSCRIPTION SUBUNIT 13"/>
    <property type="match status" value="1"/>
</dbReference>
<sequence>MGHDSDYITLSPFALRYWDKLLLEPYSLPRDVAYIVVAPENDVVLSHIKTFFRELSSTYELHNLGKHCPITKVLRDGIMRVGKTAASKVAEEPLSEWFNSIGDSPTANKLKLYARVCKHRLAPHLSTLSLDRSIFESTTSSKSSERPSGNLSSTQLSGDNEKPATPKQSENDTNGELHVESSACSQDSADDDYRHLPALVIYIVEPFTFAQYDSSLYRLVTLGLLHSYADMLPDLPEATRNSMHLQLLSLDAIMCFGSSSGHRKDEIKTLALSVFSQSHHLVTHQSSVKSLTGFGPAAAEKAFLNSKKDKIERPMKMYNRPFILASVKDKQAELGEMFGDRRENSGVLYCSYCLTKDKRFILACCTNDKGEFTETNVININIPNRNKRKQTSVRKFGLRKLLDFILEVISASSHPWRLIIARFGRLGHGELKAWASLLSRKSLQSYARHLKELCGECAISGIADTPSILSVCLVSLEPDSSLRLMPDQFTLDDHSNNTRQQMYSRTTPDNSTYTHILVFPTSATTQSSQATFPSEDIDPLPGGLDEGLFEGLNDNDITGPDINDIFKWTESPQSPEGSSHRDSNSQPPSPSTSFRLSSSNHGGPNRCDSMSENTDEPLQLLQQPLALGYFVSTAKTGLLPKWFWSSCPHLEDKSPAFLKSALLIHLPFVQQNSDDLLHHNSQQQSTCHPL</sequence>
<dbReference type="GO" id="GO:0003713">
    <property type="term" value="F:transcription coactivator activity"/>
    <property type="evidence" value="ECO:0007669"/>
    <property type="project" value="TreeGrafter"/>
</dbReference>
<reference evidence="13 14" key="1">
    <citation type="submission" date="2013-11" db="EMBL/GenBank/DDBJ databases">
        <title>Genome sequencing of Stegodyphus mimosarum.</title>
        <authorList>
            <person name="Bechsgaard J."/>
        </authorList>
    </citation>
    <scope>NUCLEOTIDE SEQUENCE [LARGE SCALE GENOMIC DNA]</scope>
</reference>
<evidence type="ECO:0000256" key="2">
    <source>
        <dbReference type="ARBA" id="ARBA00009354"/>
    </source>
</evidence>
<dbReference type="AlphaFoldDB" id="A0A087T8S5"/>
<dbReference type="Pfam" id="PF06333">
    <property type="entry name" value="Med13_C"/>
    <property type="match status" value="1"/>
</dbReference>
<name>A0A087T8S5_STEMI</name>
<dbReference type="InterPro" id="IPR009401">
    <property type="entry name" value="Med13_C"/>
</dbReference>
<comment type="similarity">
    <text evidence="2 9">Belongs to the Mediator complex subunit 13 family.</text>
</comment>
<keyword evidence="7 9" id="KW-0804">Transcription</keyword>
<dbReference type="EMBL" id="KK113994">
    <property type="protein sequence ID" value="KFM61514.1"/>
    <property type="molecule type" value="Genomic_DNA"/>
</dbReference>
<feature type="compositionally biased region" description="Low complexity" evidence="10">
    <location>
        <begin position="524"/>
        <end position="534"/>
    </location>
</feature>
<evidence type="ECO:0000256" key="10">
    <source>
        <dbReference type="SAM" id="MobiDB-lite"/>
    </source>
</evidence>
<evidence type="ECO:0000256" key="8">
    <source>
        <dbReference type="ARBA" id="ARBA00023242"/>
    </source>
</evidence>
<dbReference type="GO" id="GO:0016592">
    <property type="term" value="C:mediator complex"/>
    <property type="evidence" value="ECO:0007669"/>
    <property type="project" value="InterPro"/>
</dbReference>
<dbReference type="STRING" id="407821.A0A087T8S5"/>
<feature type="non-terminal residue" evidence="13">
    <location>
        <position position="690"/>
    </location>
</feature>
<dbReference type="OrthoDB" id="103819at2759"/>
<dbReference type="InterPro" id="IPR041285">
    <property type="entry name" value="MID_MedPIWI"/>
</dbReference>
<feature type="compositionally biased region" description="Low complexity" evidence="10">
    <location>
        <begin position="138"/>
        <end position="148"/>
    </location>
</feature>
<evidence type="ECO:0000256" key="9">
    <source>
        <dbReference type="RuleBase" id="RU364134"/>
    </source>
</evidence>
<gene>
    <name evidence="13" type="ORF">X975_13242</name>
</gene>
<dbReference type="Proteomes" id="UP000054359">
    <property type="component" value="Unassembled WGS sequence"/>
</dbReference>
<feature type="compositionally biased region" description="Polar residues" evidence="10">
    <location>
        <begin position="149"/>
        <end position="158"/>
    </location>
</feature>
<organism evidence="13 14">
    <name type="scientific">Stegodyphus mimosarum</name>
    <name type="common">African social velvet spider</name>
    <dbReference type="NCBI Taxonomy" id="407821"/>
    <lineage>
        <taxon>Eukaryota</taxon>
        <taxon>Metazoa</taxon>
        <taxon>Ecdysozoa</taxon>
        <taxon>Arthropoda</taxon>
        <taxon>Chelicerata</taxon>
        <taxon>Arachnida</taxon>
        <taxon>Araneae</taxon>
        <taxon>Araneomorphae</taxon>
        <taxon>Entelegynae</taxon>
        <taxon>Eresoidea</taxon>
        <taxon>Eresidae</taxon>
        <taxon>Stegodyphus</taxon>
    </lineage>
</organism>
<dbReference type="GO" id="GO:0045944">
    <property type="term" value="P:positive regulation of transcription by RNA polymerase II"/>
    <property type="evidence" value="ECO:0007669"/>
    <property type="project" value="TreeGrafter"/>
</dbReference>
<comment type="subunit">
    <text evidence="9">Component of the Mediator complex.</text>
</comment>
<dbReference type="OMA" id="EDISCTH"/>
<evidence type="ECO:0000256" key="3">
    <source>
        <dbReference type="ARBA" id="ARBA00019618"/>
    </source>
</evidence>
<keyword evidence="8 9" id="KW-0539">Nucleus</keyword>
<keyword evidence="5 9" id="KW-0805">Transcription regulation</keyword>
<feature type="domain" description="Mediator complex subunit Med13 C-terminal" evidence="11">
    <location>
        <begin position="318"/>
        <end position="680"/>
    </location>
</feature>
<evidence type="ECO:0000259" key="11">
    <source>
        <dbReference type="Pfam" id="PF06333"/>
    </source>
</evidence>
<protein>
    <recommendedName>
        <fullName evidence="3 9">Mediator of RNA polymerase II transcription subunit 13</fullName>
    </recommendedName>
</protein>
<keyword evidence="6 9" id="KW-0010">Activator</keyword>
<dbReference type="PANTHER" id="PTHR48249">
    <property type="entry name" value="MEDIATOR OF RNA POLYMERASE II TRANSCRIPTION SUBUNIT 13"/>
    <property type="match status" value="1"/>
</dbReference>
<evidence type="ECO:0000256" key="5">
    <source>
        <dbReference type="ARBA" id="ARBA00023015"/>
    </source>
</evidence>
<evidence type="ECO:0000313" key="14">
    <source>
        <dbReference type="Proteomes" id="UP000054359"/>
    </source>
</evidence>
<evidence type="ECO:0000256" key="4">
    <source>
        <dbReference type="ARBA" id="ARBA00022491"/>
    </source>
</evidence>
<evidence type="ECO:0000256" key="7">
    <source>
        <dbReference type="ARBA" id="ARBA00023163"/>
    </source>
</evidence>